<feature type="compositionally biased region" description="Polar residues" evidence="1">
    <location>
        <begin position="140"/>
        <end position="160"/>
    </location>
</feature>
<gene>
    <name evidence="3" type="ORF">PHMEG_00012235</name>
</gene>
<evidence type="ECO:0000313" key="3">
    <source>
        <dbReference type="EMBL" id="OWZ14310.1"/>
    </source>
</evidence>
<proteinExistence type="predicted"/>
<dbReference type="Pfam" id="PF23663">
    <property type="entry name" value="Znf_SCAND3"/>
    <property type="match status" value="1"/>
</dbReference>
<feature type="compositionally biased region" description="Basic and acidic residues" evidence="1">
    <location>
        <begin position="167"/>
        <end position="179"/>
    </location>
</feature>
<accession>A0A225WBU8</accession>
<reference evidence="4" key="1">
    <citation type="submission" date="2017-03" db="EMBL/GenBank/DDBJ databases">
        <title>Phytopthora megakarya and P. palmivora, two closely related causual agents of cacao black pod achieved similar genome size and gene model numbers by different mechanisms.</title>
        <authorList>
            <person name="Ali S."/>
            <person name="Shao J."/>
            <person name="Larry D.J."/>
            <person name="Kronmiller B."/>
            <person name="Shen D."/>
            <person name="Strem M.D."/>
            <person name="Melnick R.L."/>
            <person name="Guiltinan M.J."/>
            <person name="Tyler B.M."/>
            <person name="Meinhardt L.W."/>
            <person name="Bailey B.A."/>
        </authorList>
    </citation>
    <scope>NUCLEOTIDE SEQUENCE [LARGE SCALE GENOMIC DNA]</scope>
    <source>
        <strain evidence="4">zdho120</strain>
    </source>
</reference>
<protein>
    <recommendedName>
        <fullName evidence="2">SCAN domain-containing protein</fullName>
    </recommendedName>
</protein>
<evidence type="ECO:0000256" key="1">
    <source>
        <dbReference type="SAM" id="MobiDB-lite"/>
    </source>
</evidence>
<feature type="compositionally biased region" description="Low complexity" evidence="1">
    <location>
        <begin position="129"/>
        <end position="139"/>
    </location>
</feature>
<name>A0A225WBU8_9STRA</name>
<dbReference type="AlphaFoldDB" id="A0A225WBU8"/>
<evidence type="ECO:0000313" key="4">
    <source>
        <dbReference type="Proteomes" id="UP000198211"/>
    </source>
</evidence>
<evidence type="ECO:0000259" key="2">
    <source>
        <dbReference type="Pfam" id="PF23663"/>
    </source>
</evidence>
<organism evidence="3 4">
    <name type="scientific">Phytophthora megakarya</name>
    <dbReference type="NCBI Taxonomy" id="4795"/>
    <lineage>
        <taxon>Eukaryota</taxon>
        <taxon>Sar</taxon>
        <taxon>Stramenopiles</taxon>
        <taxon>Oomycota</taxon>
        <taxon>Peronosporomycetes</taxon>
        <taxon>Peronosporales</taxon>
        <taxon>Peronosporaceae</taxon>
        <taxon>Phytophthora</taxon>
    </lineage>
</organism>
<feature type="compositionally biased region" description="Basic residues" evidence="1">
    <location>
        <begin position="180"/>
        <end position="204"/>
    </location>
</feature>
<sequence length="310" mass="33871">MRAAIPAKERPCGGCCDPVGNIHSCSVCDVDMHPFCGAPVGKEGFGQPILYPGCQGLLGFIDQEDYDRGSETTGDTSDDEYPPSPKTVASHPPPPSPSEELLSDTGTAPLMDSPDGDTSPDDAVQPKCDGSSGEDSSSGNTSEANSTDTPSSRPPKTTAKSPPEVKSFTETKRDKEIRRTLLRAHTKKDRAKIRAAKKRAARKPSSHERRGSTAHGDPYYINHYLMTIKYEEGTDLMGFFLTFERALTAAAEATGIVMTDELKSLYLYHAMSSTWKPDMAIRKGSKKFIPYTDLKANIERKVLDDYVKRK</sequence>
<dbReference type="EMBL" id="NBNE01001367">
    <property type="protein sequence ID" value="OWZ14310.1"/>
    <property type="molecule type" value="Genomic_DNA"/>
</dbReference>
<keyword evidence="4" id="KW-1185">Reference proteome</keyword>
<dbReference type="Proteomes" id="UP000198211">
    <property type="component" value="Unassembled WGS sequence"/>
</dbReference>
<feature type="domain" description="SCAN" evidence="2">
    <location>
        <begin position="23"/>
        <end position="55"/>
    </location>
</feature>
<feature type="region of interest" description="Disordered" evidence="1">
    <location>
        <begin position="65"/>
        <end position="216"/>
    </location>
</feature>
<comment type="caution">
    <text evidence="3">The sequence shown here is derived from an EMBL/GenBank/DDBJ whole genome shotgun (WGS) entry which is preliminary data.</text>
</comment>
<dbReference type="InterPro" id="IPR057560">
    <property type="entry name" value="Znf_SCAND3"/>
</dbReference>